<evidence type="ECO:0000259" key="1">
    <source>
        <dbReference type="Pfam" id="PF04069"/>
    </source>
</evidence>
<dbReference type="Pfam" id="PF04069">
    <property type="entry name" value="OpuAC"/>
    <property type="match status" value="1"/>
</dbReference>
<feature type="domain" description="ABC-type glycine betaine transport system substrate-binding" evidence="1">
    <location>
        <begin position="6"/>
        <end position="238"/>
    </location>
</feature>
<protein>
    <submittedName>
        <fullName evidence="2">Glycine/betaine ABC transporter periplasmic protein</fullName>
    </submittedName>
</protein>
<dbReference type="EMBL" id="ALQB01000105">
    <property type="protein sequence ID" value="EJZ09795.1"/>
    <property type="molecule type" value="Genomic_DNA"/>
</dbReference>
<reference evidence="2 3" key="1">
    <citation type="journal article" date="2012" name="J. Bacteriol.">
        <title>Complete Genome Sequence of Mycobacterium fortuitum subsp. fortuitum Type Strain DSM46621.</title>
        <authorList>
            <person name="Ho Y.S."/>
            <person name="Adroub S.A."/>
            <person name="Aleisa F."/>
            <person name="Mahmood H."/>
            <person name="Othoum G."/>
            <person name="Rashid F."/>
            <person name="Zaher M."/>
            <person name="Ali S."/>
            <person name="Bitter W."/>
            <person name="Pain A."/>
            <person name="Abdallah A.M."/>
        </authorList>
    </citation>
    <scope>NUCLEOTIDE SEQUENCE [LARGE SCALE GENOMIC DNA]</scope>
    <source>
        <strain evidence="3">DSM46621</strain>
    </source>
</reference>
<dbReference type="GO" id="GO:0043190">
    <property type="term" value="C:ATP-binding cassette (ABC) transporter complex"/>
    <property type="evidence" value="ECO:0007669"/>
    <property type="project" value="InterPro"/>
</dbReference>
<dbReference type="InterPro" id="IPR007210">
    <property type="entry name" value="ABC_Gly_betaine_transp_sub-bd"/>
</dbReference>
<proteinExistence type="predicted"/>
<accession>K0UXH9</accession>
<organism evidence="2 3">
    <name type="scientific">Mycolicibacterium fortuitum subsp. fortuitum DSM 46621 = ATCC 6841 = JCM 6387</name>
    <dbReference type="NCBI Taxonomy" id="1214102"/>
    <lineage>
        <taxon>Bacteria</taxon>
        <taxon>Bacillati</taxon>
        <taxon>Actinomycetota</taxon>
        <taxon>Actinomycetes</taxon>
        <taxon>Mycobacteriales</taxon>
        <taxon>Mycobacteriaceae</taxon>
        <taxon>Mycolicibacterium</taxon>
    </lineage>
</organism>
<gene>
    <name evidence="2" type="ORF">MFORT_21700</name>
</gene>
<dbReference type="SUPFAM" id="SSF53850">
    <property type="entry name" value="Periplasmic binding protein-like II"/>
    <property type="match status" value="1"/>
</dbReference>
<name>K0UXH9_MYCFO</name>
<dbReference type="HOGENOM" id="CLU_008673_1_2_11"/>
<dbReference type="GO" id="GO:0022857">
    <property type="term" value="F:transmembrane transporter activity"/>
    <property type="evidence" value="ECO:0007669"/>
    <property type="project" value="InterPro"/>
</dbReference>
<evidence type="ECO:0000313" key="3">
    <source>
        <dbReference type="Proteomes" id="UP000006043"/>
    </source>
</evidence>
<dbReference type="PATRIC" id="fig|1214102.3.peg.4289"/>
<dbReference type="Gene3D" id="3.40.190.100">
    <property type="entry name" value="Glycine betaine-binding periplasmic protein, domain 2"/>
    <property type="match status" value="1"/>
</dbReference>
<sequence length="244" mass="27250">MGHIALSFHDAAAEQVELLLRSHGHDIERHSAPHEQMFTALGRGDVDVLVAAWLPFSHGRYARPLSPDVRPVTVLYEPYPIWGVPDYVPAEVASITDLLAPPALEQMERLIQGMAPGAGISEMSPRAVQEYGLDSAGYHFEHGTEDACIRRFLDALDERRWVVMPFWHPQALHLHHRIRRLQDPLAMLGATDNATVLVRRDAEELIGAAALADLAQLYLGNALVADLDDKVRRRTSTPYTNFSR</sequence>
<dbReference type="AlphaFoldDB" id="K0UXH9"/>
<dbReference type="Proteomes" id="UP000006043">
    <property type="component" value="Unassembled WGS sequence"/>
</dbReference>
<comment type="caution">
    <text evidence="2">The sequence shown here is derived from an EMBL/GenBank/DDBJ whole genome shotgun (WGS) entry which is preliminary data.</text>
</comment>
<evidence type="ECO:0000313" key="2">
    <source>
        <dbReference type="EMBL" id="EJZ09795.1"/>
    </source>
</evidence>
<dbReference type="Gene3D" id="3.10.105.10">
    <property type="entry name" value="Dipeptide-binding Protein, Domain 3"/>
    <property type="match status" value="1"/>
</dbReference>